<reference evidence="1" key="1">
    <citation type="submission" date="2021-01" db="EMBL/GenBank/DDBJ databases">
        <authorList>
            <consortium name="Genoscope - CEA"/>
            <person name="William W."/>
        </authorList>
    </citation>
    <scope>NUCLEOTIDE SEQUENCE</scope>
</reference>
<dbReference type="AlphaFoldDB" id="A0A8S1SHL8"/>
<evidence type="ECO:0000313" key="2">
    <source>
        <dbReference type="Proteomes" id="UP000683925"/>
    </source>
</evidence>
<protein>
    <submittedName>
        <fullName evidence="1">Uncharacterized protein</fullName>
    </submittedName>
</protein>
<accession>A0A8S1SHL8</accession>
<organism evidence="1 2">
    <name type="scientific">Paramecium octaurelia</name>
    <dbReference type="NCBI Taxonomy" id="43137"/>
    <lineage>
        <taxon>Eukaryota</taxon>
        <taxon>Sar</taxon>
        <taxon>Alveolata</taxon>
        <taxon>Ciliophora</taxon>
        <taxon>Intramacronucleata</taxon>
        <taxon>Oligohymenophorea</taxon>
        <taxon>Peniculida</taxon>
        <taxon>Parameciidae</taxon>
        <taxon>Paramecium</taxon>
    </lineage>
</organism>
<evidence type="ECO:0000313" key="1">
    <source>
        <dbReference type="EMBL" id="CAD8139903.1"/>
    </source>
</evidence>
<gene>
    <name evidence="1" type="ORF">POCTA_138.1.T0110129</name>
</gene>
<dbReference type="EMBL" id="CAJJDP010000010">
    <property type="protein sequence ID" value="CAD8139903.1"/>
    <property type="molecule type" value="Genomic_DNA"/>
</dbReference>
<sequence>MKKNLVYGKALRLIYICILSTSIQVFSITNPQLDQVSQLGKIIQYKNLKIRGSMEGAMMQFNERRSLLSLLIIKKMNLQKVFLYNNEKNEILINSKLNQLNILVE</sequence>
<dbReference type="Proteomes" id="UP000683925">
    <property type="component" value="Unassembled WGS sequence"/>
</dbReference>
<name>A0A8S1SHL8_PAROT</name>
<proteinExistence type="predicted"/>
<keyword evidence="2" id="KW-1185">Reference proteome</keyword>
<comment type="caution">
    <text evidence="1">The sequence shown here is derived from an EMBL/GenBank/DDBJ whole genome shotgun (WGS) entry which is preliminary data.</text>
</comment>